<dbReference type="Pfam" id="PF17189">
    <property type="entry name" value="Glyco_hydro_30C"/>
    <property type="match status" value="1"/>
</dbReference>
<dbReference type="GO" id="GO:0016020">
    <property type="term" value="C:membrane"/>
    <property type="evidence" value="ECO:0007669"/>
    <property type="project" value="GOC"/>
</dbReference>
<dbReference type="SMART" id="SM00458">
    <property type="entry name" value="RICIN"/>
    <property type="match status" value="1"/>
</dbReference>
<feature type="chain" id="PRO_5030842444" evidence="5">
    <location>
        <begin position="34"/>
        <end position="605"/>
    </location>
</feature>
<dbReference type="PROSITE" id="PS50231">
    <property type="entry name" value="RICIN_B_LECTIN"/>
    <property type="match status" value="1"/>
</dbReference>
<dbReference type="Gene3D" id="3.20.20.80">
    <property type="entry name" value="Glycosidases"/>
    <property type="match status" value="2"/>
</dbReference>
<dbReference type="CDD" id="cd23418">
    <property type="entry name" value="beta-trefoil_Ricin_XLN-like"/>
    <property type="match status" value="1"/>
</dbReference>
<sequence length="605" mass="63695">MPRASLRARVAGALAGVLGISTLVAVSAPPASAANEAVQKWLTTSDLSQHLTQQSDLGFSGSSGSGTISVNDAQTFQTMDGFGAAMTDTSAWLLSNKLSGSAHTNVMNALFSPSQGIGISWVRIPMGASDFSATAQPYSYDDNLSASTGTTVGVGSGRCLDDTGNPANGVQQYIWDCTNGSANQQYTYTSAGELQVAGKCLDANAQGTSPGTKVILWTCNGQANQKWTLNVNGSITGVQSGLCLDVAGVGTANGSLVQLWTCNGQTNQQWRRPDPTLANFSIAHDLGYIIPDLKQAAALNPNIKFMANPWSPPGWMKSNGQMNNLNNAATLLTTSYGPLAQYFVKFIQSYAAQGVPIYAITPQNEPTYGTAYPGMNFSEPNEANFVANHLGPALAQANLSPKVLGTDFNTDQLYNYAEPLIKDAGAGKYLAGTSWHCYAGNLGALSTMQADVPGKDNYETECSDGIDPQNAIETFIQSSRNWARAATMWNIAQDQNNGPVIPGGCNACTPLITINQSTGNVTYNAAYYSVGHFSKFVVPGARRIASTTTGNLDDVAFKNPDGSISLIVYNTSGSTQSFTTSWNGQAFSDSLGAHAIATYKWTSGA</sequence>
<dbReference type="InterPro" id="IPR001139">
    <property type="entry name" value="Glyco_hydro_30"/>
</dbReference>
<keyword evidence="3 4" id="KW-0378">Hydrolase</keyword>
<dbReference type="PANTHER" id="PTHR11069:SF23">
    <property type="entry name" value="LYSOSOMAL ACID GLUCOSYLCERAMIDASE"/>
    <property type="match status" value="1"/>
</dbReference>
<dbReference type="InterPro" id="IPR033452">
    <property type="entry name" value="GH30_C"/>
</dbReference>
<reference evidence="7 8" key="1">
    <citation type="submission" date="2020-08" db="EMBL/GenBank/DDBJ databases">
        <title>Sequencing the genomes of 1000 actinobacteria strains.</title>
        <authorList>
            <person name="Klenk H.-P."/>
        </authorList>
    </citation>
    <scope>NUCLEOTIDE SEQUENCE [LARGE SCALE GENOMIC DNA]</scope>
    <source>
        <strain evidence="7 8">DSM 43851</strain>
    </source>
</reference>
<evidence type="ECO:0000256" key="1">
    <source>
        <dbReference type="ARBA" id="ARBA00005382"/>
    </source>
</evidence>
<evidence type="ECO:0000313" key="7">
    <source>
        <dbReference type="EMBL" id="MBB5889887.1"/>
    </source>
</evidence>
<dbReference type="Gene3D" id="2.80.10.50">
    <property type="match status" value="1"/>
</dbReference>
<dbReference type="SUPFAM" id="SSF51011">
    <property type="entry name" value="Glycosyl hydrolase domain"/>
    <property type="match status" value="1"/>
</dbReference>
<evidence type="ECO:0000313" key="8">
    <source>
        <dbReference type="Proteomes" id="UP000585638"/>
    </source>
</evidence>
<dbReference type="InterPro" id="IPR017853">
    <property type="entry name" value="GH"/>
</dbReference>
<dbReference type="GO" id="GO:0004348">
    <property type="term" value="F:glucosylceramidase activity"/>
    <property type="evidence" value="ECO:0007669"/>
    <property type="project" value="InterPro"/>
</dbReference>
<dbReference type="InterPro" id="IPR035992">
    <property type="entry name" value="Ricin_B-like_lectins"/>
</dbReference>
<keyword evidence="2 5" id="KW-0732">Signal</keyword>
<keyword evidence="8" id="KW-1185">Reference proteome</keyword>
<accession>A0A7W9KCA0</accession>
<dbReference type="Pfam" id="PF02055">
    <property type="entry name" value="Glyco_hydro_30"/>
    <property type="match status" value="2"/>
</dbReference>
<evidence type="ECO:0000256" key="5">
    <source>
        <dbReference type="SAM" id="SignalP"/>
    </source>
</evidence>
<evidence type="ECO:0000256" key="3">
    <source>
        <dbReference type="ARBA" id="ARBA00022801"/>
    </source>
</evidence>
<dbReference type="SUPFAM" id="SSF51445">
    <property type="entry name" value="(Trans)glycosidases"/>
    <property type="match status" value="1"/>
</dbReference>
<comment type="caution">
    <text evidence="7">The sequence shown here is derived from an EMBL/GenBank/DDBJ whole genome shotgun (WGS) entry which is preliminary data.</text>
</comment>
<dbReference type="Proteomes" id="UP000585638">
    <property type="component" value="Unassembled WGS sequence"/>
</dbReference>
<dbReference type="GO" id="GO:0006680">
    <property type="term" value="P:glucosylceramide catabolic process"/>
    <property type="evidence" value="ECO:0007669"/>
    <property type="project" value="TreeGrafter"/>
</dbReference>
<feature type="domain" description="Ricin B lectin" evidence="6">
    <location>
        <begin position="146"/>
        <end position="273"/>
    </location>
</feature>
<dbReference type="AlphaFoldDB" id="A0A7W9KCA0"/>
<name>A0A7W9KCA0_9PSEU</name>
<dbReference type="InterPro" id="IPR033453">
    <property type="entry name" value="Glyco_hydro_30_TIM-barrel"/>
</dbReference>
<evidence type="ECO:0000256" key="2">
    <source>
        <dbReference type="ARBA" id="ARBA00022729"/>
    </source>
</evidence>
<organism evidence="7 8">
    <name type="scientific">Kutzneria kofuensis</name>
    <dbReference type="NCBI Taxonomy" id="103725"/>
    <lineage>
        <taxon>Bacteria</taxon>
        <taxon>Bacillati</taxon>
        <taxon>Actinomycetota</taxon>
        <taxon>Actinomycetes</taxon>
        <taxon>Pseudonocardiales</taxon>
        <taxon>Pseudonocardiaceae</taxon>
        <taxon>Kutzneria</taxon>
    </lineage>
</organism>
<gene>
    <name evidence="7" type="ORF">BJ998_001083</name>
</gene>
<dbReference type="RefSeq" id="WP_184859014.1">
    <property type="nucleotide sequence ID" value="NZ_BAAAWY010000008.1"/>
</dbReference>
<feature type="signal peptide" evidence="5">
    <location>
        <begin position="1"/>
        <end position="33"/>
    </location>
</feature>
<proteinExistence type="inferred from homology"/>
<evidence type="ECO:0000256" key="4">
    <source>
        <dbReference type="RuleBase" id="RU361188"/>
    </source>
</evidence>
<dbReference type="InterPro" id="IPR000772">
    <property type="entry name" value="Ricin_B_lectin"/>
</dbReference>
<dbReference type="EMBL" id="JACHIR010000001">
    <property type="protein sequence ID" value="MBB5889887.1"/>
    <property type="molecule type" value="Genomic_DNA"/>
</dbReference>
<protein>
    <submittedName>
        <fullName evidence="7">O-glycosyl hydrolase</fullName>
    </submittedName>
</protein>
<evidence type="ECO:0000259" key="6">
    <source>
        <dbReference type="SMART" id="SM00458"/>
    </source>
</evidence>
<dbReference type="Pfam" id="PF00652">
    <property type="entry name" value="Ricin_B_lectin"/>
    <property type="match status" value="1"/>
</dbReference>
<keyword evidence="4" id="KW-0326">Glycosidase</keyword>
<dbReference type="SUPFAM" id="SSF50370">
    <property type="entry name" value="Ricin B-like lectins"/>
    <property type="match status" value="1"/>
</dbReference>
<comment type="similarity">
    <text evidence="1 4">Belongs to the glycosyl hydrolase 30 family.</text>
</comment>
<dbReference type="PANTHER" id="PTHR11069">
    <property type="entry name" value="GLUCOSYLCERAMIDASE"/>
    <property type="match status" value="1"/>
</dbReference>